<dbReference type="NCBIfam" id="TIGR01970">
    <property type="entry name" value="DEAH_box_HrpB"/>
    <property type="match status" value="1"/>
</dbReference>
<dbReference type="GO" id="GO:0016787">
    <property type="term" value="F:hydrolase activity"/>
    <property type="evidence" value="ECO:0007669"/>
    <property type="project" value="UniProtKB-KW"/>
</dbReference>
<dbReference type="Proteomes" id="UP000219327">
    <property type="component" value="Unassembled WGS sequence"/>
</dbReference>
<dbReference type="Gene3D" id="1.20.120.1080">
    <property type="match status" value="1"/>
</dbReference>
<dbReference type="Pfam" id="PF00271">
    <property type="entry name" value="Helicase_C"/>
    <property type="match status" value="1"/>
</dbReference>
<evidence type="ECO:0000256" key="4">
    <source>
        <dbReference type="ARBA" id="ARBA00022840"/>
    </source>
</evidence>
<dbReference type="InterPro" id="IPR001650">
    <property type="entry name" value="Helicase_C-like"/>
</dbReference>
<dbReference type="Pfam" id="PF00270">
    <property type="entry name" value="DEAD"/>
    <property type="match status" value="1"/>
</dbReference>
<dbReference type="PROSITE" id="PS51192">
    <property type="entry name" value="HELICASE_ATP_BIND_1"/>
    <property type="match status" value="1"/>
</dbReference>
<name>A0A2A5WM97_9GAMM</name>
<dbReference type="PANTHER" id="PTHR43519">
    <property type="entry name" value="ATP-DEPENDENT RNA HELICASE HRPB"/>
    <property type="match status" value="1"/>
</dbReference>
<dbReference type="SMART" id="SM00847">
    <property type="entry name" value="HA2"/>
    <property type="match status" value="1"/>
</dbReference>
<dbReference type="EMBL" id="NTKD01000051">
    <property type="protein sequence ID" value="PDH37246.1"/>
    <property type="molecule type" value="Genomic_DNA"/>
</dbReference>
<dbReference type="FunFam" id="3.40.50.300:FF:002125">
    <property type="entry name" value="ATP-dependent helicase HrpB"/>
    <property type="match status" value="1"/>
</dbReference>
<proteinExistence type="predicted"/>
<evidence type="ECO:0000313" key="8">
    <source>
        <dbReference type="Proteomes" id="UP000219327"/>
    </source>
</evidence>
<dbReference type="GO" id="GO:0005524">
    <property type="term" value="F:ATP binding"/>
    <property type="evidence" value="ECO:0007669"/>
    <property type="project" value="UniProtKB-KW"/>
</dbReference>
<evidence type="ECO:0000256" key="3">
    <source>
        <dbReference type="ARBA" id="ARBA00022806"/>
    </source>
</evidence>
<evidence type="ECO:0000259" key="6">
    <source>
        <dbReference type="PROSITE" id="PS51194"/>
    </source>
</evidence>
<dbReference type="InterPro" id="IPR010225">
    <property type="entry name" value="HrpB"/>
</dbReference>
<dbReference type="InterPro" id="IPR049614">
    <property type="entry name" value="HrpB_DEXH"/>
</dbReference>
<accession>A0A2A5WM97</accession>
<dbReference type="AlphaFoldDB" id="A0A2A5WM97"/>
<dbReference type="CDD" id="cd17990">
    <property type="entry name" value="DEXHc_HrpB"/>
    <property type="match status" value="1"/>
</dbReference>
<dbReference type="InterPro" id="IPR007502">
    <property type="entry name" value="Helicase-assoc_dom"/>
</dbReference>
<dbReference type="InterPro" id="IPR014001">
    <property type="entry name" value="Helicase_ATP-bd"/>
</dbReference>
<evidence type="ECO:0000256" key="2">
    <source>
        <dbReference type="ARBA" id="ARBA00022801"/>
    </source>
</evidence>
<evidence type="ECO:0000256" key="1">
    <source>
        <dbReference type="ARBA" id="ARBA00022741"/>
    </source>
</evidence>
<feature type="domain" description="Helicase ATP-binding" evidence="5">
    <location>
        <begin position="25"/>
        <end position="191"/>
    </location>
</feature>
<dbReference type="GO" id="GO:0004386">
    <property type="term" value="F:helicase activity"/>
    <property type="evidence" value="ECO:0007669"/>
    <property type="project" value="UniProtKB-KW"/>
</dbReference>
<keyword evidence="4" id="KW-0067">ATP-binding</keyword>
<dbReference type="SMART" id="SM00487">
    <property type="entry name" value="DEXDc"/>
    <property type="match status" value="1"/>
</dbReference>
<feature type="non-terminal residue" evidence="7">
    <location>
        <position position="485"/>
    </location>
</feature>
<evidence type="ECO:0000259" key="5">
    <source>
        <dbReference type="PROSITE" id="PS51192"/>
    </source>
</evidence>
<dbReference type="SMART" id="SM00490">
    <property type="entry name" value="HELICc"/>
    <property type="match status" value="1"/>
</dbReference>
<dbReference type="InterPro" id="IPR011545">
    <property type="entry name" value="DEAD/DEAH_box_helicase_dom"/>
</dbReference>
<dbReference type="PANTHER" id="PTHR43519:SF1">
    <property type="entry name" value="ATP-DEPENDENT RNA HELICASE HRPB"/>
    <property type="match status" value="1"/>
</dbReference>
<reference evidence="7 8" key="1">
    <citation type="submission" date="2017-08" db="EMBL/GenBank/DDBJ databases">
        <title>Fine stratification of microbial communities through a metagenomic profile of the photic zone.</title>
        <authorList>
            <person name="Haro-Moreno J.M."/>
            <person name="Lopez-Perez M."/>
            <person name="De La Torre J."/>
            <person name="Picazo A."/>
            <person name="Camacho A."/>
            <person name="Rodriguez-Valera F."/>
        </authorList>
    </citation>
    <scope>NUCLEOTIDE SEQUENCE [LARGE SCALE GENOMIC DNA]</scope>
    <source>
        <strain evidence="7">MED-G24</strain>
    </source>
</reference>
<keyword evidence="1" id="KW-0547">Nucleotide-binding</keyword>
<keyword evidence="2" id="KW-0378">Hydrolase</keyword>
<dbReference type="InterPro" id="IPR027417">
    <property type="entry name" value="P-loop_NTPase"/>
</dbReference>
<evidence type="ECO:0000313" key="7">
    <source>
        <dbReference type="EMBL" id="PDH37246.1"/>
    </source>
</evidence>
<comment type="caution">
    <text evidence="7">The sequence shown here is derived from an EMBL/GenBank/DDBJ whole genome shotgun (WGS) entry which is preliminary data.</text>
</comment>
<feature type="domain" description="Helicase C-terminal" evidence="6">
    <location>
        <begin position="222"/>
        <end position="391"/>
    </location>
</feature>
<organism evidence="7 8">
    <name type="scientific">OM182 bacterium MED-G24</name>
    <dbReference type="NCBI Taxonomy" id="1986255"/>
    <lineage>
        <taxon>Bacteria</taxon>
        <taxon>Pseudomonadati</taxon>
        <taxon>Pseudomonadota</taxon>
        <taxon>Gammaproteobacteria</taxon>
        <taxon>OMG group</taxon>
        <taxon>OM182 clade</taxon>
    </lineage>
</organism>
<dbReference type="CDD" id="cd18791">
    <property type="entry name" value="SF2_C_RHA"/>
    <property type="match status" value="1"/>
</dbReference>
<dbReference type="PROSITE" id="PS51194">
    <property type="entry name" value="HELICASE_CTER"/>
    <property type="match status" value="1"/>
</dbReference>
<protein>
    <submittedName>
        <fullName evidence="7">ATP-dependent helicase HrpB</fullName>
    </submittedName>
</protein>
<dbReference type="GO" id="GO:0003676">
    <property type="term" value="F:nucleic acid binding"/>
    <property type="evidence" value="ECO:0007669"/>
    <property type="project" value="InterPro"/>
</dbReference>
<keyword evidence="3 7" id="KW-0347">Helicase</keyword>
<dbReference type="Gene3D" id="3.40.50.300">
    <property type="entry name" value="P-loop containing nucleotide triphosphate hydrolases"/>
    <property type="match status" value="2"/>
</dbReference>
<dbReference type="SUPFAM" id="SSF52540">
    <property type="entry name" value="P-loop containing nucleoside triphosphate hydrolases"/>
    <property type="match status" value="1"/>
</dbReference>
<sequence>MHSIRNTMNEAIADLPVMQVVPAIQDALSNDLDVLLQAEPGAGKTTAVPLTLLDAQWLTGRRIIMLEPRRIAARSAAERMASLLGERAGQMVGYRMRLDTRVSNETRIEIVTEGVFTRMIQSDPALSDVALVIFDEFHERHLDSDLGLTLSLAGRSLFRDQDPLRLMLMSATLPSDRLNDLVPDAVRVKSEGRTHPVEIRHVPTSSSRGASRSTSRELMSALAKQVVSALREHAGSSQLVFLPGQSEIRRLARLLRDQVGPDVRVCPLFGGLSLTEQRNAIDATQPGIVKVVLATNIAETSLTIEGVDVVIDSGLCREPGFDPGTAMARLTTRRISKASATQRMGRAGRLRPGYCYRLWSKSQHDELATDTTPEIHQADMAPLALQLMRFGVSNPHDVEWVDAPGEGAWRQGLSMLSRLQAIRAEDEPVLTAMGERMCDLAVHPRLAHMLLAGERAGLSTTASQLAAILSDRDPFGDSSPDIQYR</sequence>
<gene>
    <name evidence="7" type="primary">hrpB</name>
    <name evidence="7" type="ORF">CNE99_08460</name>
</gene>